<dbReference type="AlphaFoldDB" id="A0A4Y3MCN0"/>
<feature type="region of interest" description="Disordered" evidence="1">
    <location>
        <begin position="1"/>
        <end position="37"/>
    </location>
</feature>
<gene>
    <name evidence="2" type="ORF">GRO01_17150</name>
</gene>
<feature type="compositionally biased region" description="Basic and acidic residues" evidence="1">
    <location>
        <begin position="1"/>
        <end position="17"/>
    </location>
</feature>
<protein>
    <submittedName>
        <fullName evidence="2">Uncharacterized protein</fullName>
    </submittedName>
</protein>
<keyword evidence="3" id="KW-1185">Reference proteome</keyword>
<reference evidence="2 3" key="1">
    <citation type="submission" date="2019-06" db="EMBL/GenBank/DDBJ databases">
        <title>Whole genome shotgun sequence of Gluconobacter roseus NBRC 3990.</title>
        <authorList>
            <person name="Hosoyama A."/>
            <person name="Uohara A."/>
            <person name="Ohji S."/>
            <person name="Ichikawa N."/>
        </authorList>
    </citation>
    <scope>NUCLEOTIDE SEQUENCE [LARGE SCALE GENOMIC DNA]</scope>
    <source>
        <strain evidence="2 3">NBRC 3990</strain>
    </source>
</reference>
<dbReference type="Proteomes" id="UP000320772">
    <property type="component" value="Unassembled WGS sequence"/>
</dbReference>
<feature type="compositionally biased region" description="Polar residues" evidence="1">
    <location>
        <begin position="18"/>
        <end position="32"/>
    </location>
</feature>
<evidence type="ECO:0000313" key="3">
    <source>
        <dbReference type="Proteomes" id="UP000320772"/>
    </source>
</evidence>
<name>A0A4Y3MCN0_9PROT</name>
<evidence type="ECO:0000256" key="1">
    <source>
        <dbReference type="SAM" id="MobiDB-lite"/>
    </source>
</evidence>
<accession>A0A4Y3MCN0</accession>
<proteinExistence type="predicted"/>
<evidence type="ECO:0000313" key="2">
    <source>
        <dbReference type="EMBL" id="GEB04139.1"/>
    </source>
</evidence>
<sequence>MGDHKNAQTRQNPDESRQNTQPDLVSTHQGSQIRRRMGEQTRLKAVHPLAQDAGPVLKTAGRAVRRCGRRGGTGGQAGSRAAGVILFDGKRVGDQQLSWKDH</sequence>
<comment type="caution">
    <text evidence="2">The sequence shown here is derived from an EMBL/GenBank/DDBJ whole genome shotgun (WGS) entry which is preliminary data.</text>
</comment>
<organism evidence="2 3">
    <name type="scientific">Gluconobacter roseus NBRC 3990</name>
    <dbReference type="NCBI Taxonomy" id="1307950"/>
    <lineage>
        <taxon>Bacteria</taxon>
        <taxon>Pseudomonadati</taxon>
        <taxon>Pseudomonadota</taxon>
        <taxon>Alphaproteobacteria</taxon>
        <taxon>Acetobacterales</taxon>
        <taxon>Acetobacteraceae</taxon>
        <taxon>Gluconobacter</taxon>
    </lineage>
</organism>
<dbReference type="EMBL" id="BJLY01000003">
    <property type="protein sequence ID" value="GEB04139.1"/>
    <property type="molecule type" value="Genomic_DNA"/>
</dbReference>